<keyword evidence="6 8" id="KW-0408">Iron</keyword>
<reference evidence="11 12" key="1">
    <citation type="journal article" date="2023" name="BMC Biotechnol.">
        <title>Vitis rotundifolia cv Carlos genome sequencing.</title>
        <authorList>
            <person name="Huff M."/>
            <person name="Hulse-Kemp A."/>
            <person name="Scheffler B."/>
            <person name="Youngblood R."/>
            <person name="Simpson S."/>
            <person name="Babiker E."/>
            <person name="Staton M."/>
        </authorList>
    </citation>
    <scope>NUCLEOTIDE SEQUENCE [LARGE SCALE GENOMIC DNA]</scope>
    <source>
        <tissue evidence="11">Leaf</tissue>
    </source>
</reference>
<keyword evidence="10" id="KW-0472">Membrane</keyword>
<evidence type="ECO:0000256" key="3">
    <source>
        <dbReference type="ARBA" id="ARBA00022617"/>
    </source>
</evidence>
<proteinExistence type="inferred from homology"/>
<dbReference type="InterPro" id="IPR036396">
    <property type="entry name" value="Cyt_P450_sf"/>
</dbReference>
<dbReference type="PANTHER" id="PTHR47955:SF19">
    <property type="entry name" value="CYTOCHROME P450 71A9-LIKE ISOFORM X1"/>
    <property type="match status" value="1"/>
</dbReference>
<comment type="cofactor">
    <cofactor evidence="1 8">
        <name>heme</name>
        <dbReference type="ChEBI" id="CHEBI:30413"/>
    </cofactor>
</comment>
<evidence type="ECO:0000256" key="6">
    <source>
        <dbReference type="ARBA" id="ARBA00023004"/>
    </source>
</evidence>
<dbReference type="FunFam" id="1.10.630.10:FF:000011">
    <property type="entry name" value="Cytochrome P450 83B1"/>
    <property type="match status" value="1"/>
</dbReference>
<dbReference type="CDD" id="cd11072">
    <property type="entry name" value="CYP71-like"/>
    <property type="match status" value="1"/>
</dbReference>
<comment type="caution">
    <text evidence="11">The sequence shown here is derived from an EMBL/GenBank/DDBJ whole genome shotgun (WGS) entry which is preliminary data.</text>
</comment>
<keyword evidence="5 9" id="KW-0560">Oxidoreductase</keyword>
<evidence type="ECO:0000313" key="11">
    <source>
        <dbReference type="EMBL" id="KAJ9677927.1"/>
    </source>
</evidence>
<evidence type="ECO:0000256" key="2">
    <source>
        <dbReference type="ARBA" id="ARBA00010617"/>
    </source>
</evidence>
<dbReference type="EMBL" id="JARBHA010000017">
    <property type="protein sequence ID" value="KAJ9677927.1"/>
    <property type="molecule type" value="Genomic_DNA"/>
</dbReference>
<keyword evidence="7 9" id="KW-0503">Monooxygenase</keyword>
<evidence type="ECO:0000256" key="9">
    <source>
        <dbReference type="RuleBase" id="RU000461"/>
    </source>
</evidence>
<comment type="similarity">
    <text evidence="2 9">Belongs to the cytochrome P450 family.</text>
</comment>
<evidence type="ECO:0000313" key="12">
    <source>
        <dbReference type="Proteomes" id="UP001168098"/>
    </source>
</evidence>
<dbReference type="InterPro" id="IPR002401">
    <property type="entry name" value="Cyt_P450_E_grp-I"/>
</dbReference>
<gene>
    <name evidence="11" type="ORF">PVL29_022733</name>
</gene>
<keyword evidence="10" id="KW-1133">Transmembrane helix</keyword>
<keyword evidence="4 8" id="KW-0479">Metal-binding</keyword>
<dbReference type="Proteomes" id="UP001168098">
    <property type="component" value="Unassembled WGS sequence"/>
</dbReference>
<dbReference type="InterPro" id="IPR001128">
    <property type="entry name" value="Cyt_P450"/>
</dbReference>
<evidence type="ECO:0000256" key="1">
    <source>
        <dbReference type="ARBA" id="ARBA00001971"/>
    </source>
</evidence>
<dbReference type="AlphaFoldDB" id="A0AA38YWQ0"/>
<feature type="transmembrane region" description="Helical" evidence="10">
    <location>
        <begin position="12"/>
        <end position="33"/>
    </location>
</feature>
<evidence type="ECO:0000256" key="4">
    <source>
        <dbReference type="ARBA" id="ARBA00022723"/>
    </source>
</evidence>
<dbReference type="GO" id="GO:0020037">
    <property type="term" value="F:heme binding"/>
    <property type="evidence" value="ECO:0007669"/>
    <property type="project" value="InterPro"/>
</dbReference>
<evidence type="ECO:0000256" key="7">
    <source>
        <dbReference type="ARBA" id="ARBA00023033"/>
    </source>
</evidence>
<dbReference type="PANTHER" id="PTHR47955">
    <property type="entry name" value="CYTOCHROME P450 FAMILY 71 PROTEIN"/>
    <property type="match status" value="1"/>
</dbReference>
<name>A0AA38YWQ0_VITRO</name>
<dbReference type="Pfam" id="PF00067">
    <property type="entry name" value="p450"/>
    <property type="match status" value="1"/>
</dbReference>
<evidence type="ECO:0000256" key="5">
    <source>
        <dbReference type="ARBA" id="ARBA00023002"/>
    </source>
</evidence>
<dbReference type="PRINTS" id="PR00463">
    <property type="entry name" value="EP450I"/>
</dbReference>
<dbReference type="Gene3D" id="1.10.630.10">
    <property type="entry name" value="Cytochrome P450"/>
    <property type="match status" value="1"/>
</dbReference>
<evidence type="ECO:0000256" key="8">
    <source>
        <dbReference type="PIRSR" id="PIRSR602401-1"/>
    </source>
</evidence>
<dbReference type="GO" id="GO:0005506">
    <property type="term" value="F:iron ion binding"/>
    <property type="evidence" value="ECO:0007669"/>
    <property type="project" value="InterPro"/>
</dbReference>
<evidence type="ECO:0000256" key="10">
    <source>
        <dbReference type="SAM" id="Phobius"/>
    </source>
</evidence>
<organism evidence="11 12">
    <name type="scientific">Vitis rotundifolia</name>
    <name type="common">Muscadine grape</name>
    <dbReference type="NCBI Taxonomy" id="103349"/>
    <lineage>
        <taxon>Eukaryota</taxon>
        <taxon>Viridiplantae</taxon>
        <taxon>Streptophyta</taxon>
        <taxon>Embryophyta</taxon>
        <taxon>Tracheophyta</taxon>
        <taxon>Spermatophyta</taxon>
        <taxon>Magnoliopsida</taxon>
        <taxon>eudicotyledons</taxon>
        <taxon>Gunneridae</taxon>
        <taxon>Pentapetalae</taxon>
        <taxon>rosids</taxon>
        <taxon>Vitales</taxon>
        <taxon>Vitaceae</taxon>
        <taxon>Viteae</taxon>
        <taxon>Vitis</taxon>
    </lineage>
</organism>
<feature type="binding site" description="axial binding residue" evidence="8">
    <location>
        <position position="453"/>
    </location>
    <ligand>
        <name>heme</name>
        <dbReference type="ChEBI" id="CHEBI:30413"/>
    </ligand>
    <ligandPart>
        <name>Fe</name>
        <dbReference type="ChEBI" id="CHEBI:18248"/>
    </ligandPart>
</feature>
<dbReference type="InterPro" id="IPR017972">
    <property type="entry name" value="Cyt_P450_CS"/>
</dbReference>
<accession>A0AA38YWQ0</accession>
<sequence>MDISSFQASHSMVSQSLLLLLLVIFSALLLLLLSTKQKRKSVASRRLPPGPKKLPLIGNLHQLGSLPHVGLQRLSNEYGPLIYLKLGSVPTLVVSSADMAREIFTVHDLVFSGRPASYVGKKLSYGCNDVVFAPYGEYWREVRKIVILELLSAKRVQSFQELREEEVTLMLDAITHSSGPVNLSELTFFLSNNVICRVAFGKKFDGGGDVGAGRFPDILQETQNLLGGFCIADFFPWMGWFNKLNGFDAKLEKNFLELDKIYDKVIEEHLDPERPEPEHEDFVDVLIRVQKDPKKAVALSIEKIKGVLTDMFVAGTDTSSASLVWTMAELIRNPSVMRKAQEEVRSAVRGKYQVEESDLSRLIYLKMVVKESLRLHPPAPLLVPRKTTEDCTISGYEVPANTQVFVNGKLIATDPNYWENPNEFQPERFLDSSIDFRGQNFELLPFGVGRRGCPGTNFAVLLIELALANLLHRFDWELADGMRREDLDMEEAIGITVHKKNPLYLLATPAN</sequence>
<dbReference type="GO" id="GO:0016705">
    <property type="term" value="F:oxidoreductase activity, acting on paired donors, with incorporation or reduction of molecular oxygen"/>
    <property type="evidence" value="ECO:0007669"/>
    <property type="project" value="InterPro"/>
</dbReference>
<keyword evidence="3 8" id="KW-0349">Heme</keyword>
<protein>
    <recommendedName>
        <fullName evidence="13">Cytochrome P450 71A9</fullName>
    </recommendedName>
</protein>
<keyword evidence="10" id="KW-0812">Transmembrane</keyword>
<dbReference type="PROSITE" id="PS00086">
    <property type="entry name" value="CYTOCHROME_P450"/>
    <property type="match status" value="1"/>
</dbReference>
<dbReference type="PRINTS" id="PR00385">
    <property type="entry name" value="P450"/>
</dbReference>
<dbReference type="SUPFAM" id="SSF48264">
    <property type="entry name" value="Cytochrome P450"/>
    <property type="match status" value="1"/>
</dbReference>
<evidence type="ECO:0008006" key="13">
    <source>
        <dbReference type="Google" id="ProtNLM"/>
    </source>
</evidence>
<dbReference type="GO" id="GO:0004497">
    <property type="term" value="F:monooxygenase activity"/>
    <property type="evidence" value="ECO:0007669"/>
    <property type="project" value="UniProtKB-KW"/>
</dbReference>
<keyword evidence="12" id="KW-1185">Reference proteome</keyword>